<name>A0A7J7JCU4_BUGNE</name>
<feature type="compositionally biased region" description="Basic residues" evidence="1">
    <location>
        <begin position="406"/>
        <end position="418"/>
    </location>
</feature>
<feature type="compositionally biased region" description="Acidic residues" evidence="1">
    <location>
        <begin position="230"/>
        <end position="250"/>
    </location>
</feature>
<dbReference type="AlphaFoldDB" id="A0A7J7JCU4"/>
<keyword evidence="2" id="KW-1133">Transmembrane helix</keyword>
<accession>A0A7J7JCU4</accession>
<dbReference type="Proteomes" id="UP000593567">
    <property type="component" value="Unassembled WGS sequence"/>
</dbReference>
<feature type="transmembrane region" description="Helical" evidence="2">
    <location>
        <begin position="111"/>
        <end position="128"/>
    </location>
</feature>
<keyword evidence="2" id="KW-0812">Transmembrane</keyword>
<dbReference type="EMBL" id="VXIV02002712">
    <property type="protein sequence ID" value="KAF6023446.1"/>
    <property type="molecule type" value="Genomic_DNA"/>
</dbReference>
<protein>
    <submittedName>
        <fullName evidence="3">Uncharacterized protein</fullName>
    </submittedName>
</protein>
<organism evidence="3 4">
    <name type="scientific">Bugula neritina</name>
    <name type="common">Brown bryozoan</name>
    <name type="synonym">Sertularia neritina</name>
    <dbReference type="NCBI Taxonomy" id="10212"/>
    <lineage>
        <taxon>Eukaryota</taxon>
        <taxon>Metazoa</taxon>
        <taxon>Spiralia</taxon>
        <taxon>Lophotrochozoa</taxon>
        <taxon>Bryozoa</taxon>
        <taxon>Gymnolaemata</taxon>
        <taxon>Cheilostomatida</taxon>
        <taxon>Flustrina</taxon>
        <taxon>Buguloidea</taxon>
        <taxon>Bugulidae</taxon>
        <taxon>Bugula</taxon>
    </lineage>
</organism>
<evidence type="ECO:0000256" key="2">
    <source>
        <dbReference type="SAM" id="Phobius"/>
    </source>
</evidence>
<feature type="transmembrane region" description="Helical" evidence="2">
    <location>
        <begin position="134"/>
        <end position="152"/>
    </location>
</feature>
<evidence type="ECO:0000313" key="4">
    <source>
        <dbReference type="Proteomes" id="UP000593567"/>
    </source>
</evidence>
<feature type="region of interest" description="Disordered" evidence="1">
    <location>
        <begin position="222"/>
        <end position="294"/>
    </location>
</feature>
<feature type="region of interest" description="Disordered" evidence="1">
    <location>
        <begin position="372"/>
        <end position="418"/>
    </location>
</feature>
<feature type="compositionally biased region" description="Acidic residues" evidence="1">
    <location>
        <begin position="259"/>
        <end position="294"/>
    </location>
</feature>
<proteinExistence type="predicted"/>
<sequence>MADFSLQKFSIGLSSGIPRSWSSRTKQSMRSARINTGSYLRNQQVLLLILKSFTTWSWKMCQRTKDSFTVSIRRCQLIYYGVRQSHRVNVNIVLFRVVSHYLNDVQKMARYLFNIVIIMKWLSLMFVMHCHSSVGVITRCLFIISLLCVRYFHKLTDSSKHKLGSHLGVKEKAADSDGSEVDDDDFDSYLHKYEKSLYADLKEDLFGADFASDFKKKSLAAGDKGKKSDAEDDGSDPESGDSDEDDEAEDLGLKPSDFGLDDDDLNDEIDPEEDVQVSEDAESDDSGDLPLDMDDEAMEGVFAPAPDFDEENVEFSDDEFGDFGATSKAKKTKDIFKSSKNKLTKKSRNSGSVFAAAEEFADLLDEESADLLDSTSSNAVVNRGKASAKQLAWEDKQERWLSGSKRNSRKPANKRRRK</sequence>
<gene>
    <name evidence="3" type="ORF">EB796_018247</name>
</gene>
<keyword evidence="4" id="KW-1185">Reference proteome</keyword>
<evidence type="ECO:0000313" key="3">
    <source>
        <dbReference type="EMBL" id="KAF6023446.1"/>
    </source>
</evidence>
<reference evidence="3" key="1">
    <citation type="submission" date="2020-06" db="EMBL/GenBank/DDBJ databases">
        <title>Draft genome of Bugula neritina, a colonial animal packing powerful symbionts and potential medicines.</title>
        <authorList>
            <person name="Rayko M."/>
        </authorList>
    </citation>
    <scope>NUCLEOTIDE SEQUENCE [LARGE SCALE GENOMIC DNA]</scope>
    <source>
        <strain evidence="3">Kwan_BN1</strain>
    </source>
</reference>
<evidence type="ECO:0000256" key="1">
    <source>
        <dbReference type="SAM" id="MobiDB-lite"/>
    </source>
</evidence>
<keyword evidence="2" id="KW-0472">Membrane</keyword>
<comment type="caution">
    <text evidence="3">The sequence shown here is derived from an EMBL/GenBank/DDBJ whole genome shotgun (WGS) entry which is preliminary data.</text>
</comment>